<evidence type="ECO:0000313" key="1">
    <source>
        <dbReference type="EMBL" id="MCI91262.1"/>
    </source>
</evidence>
<evidence type="ECO:0000313" key="2">
    <source>
        <dbReference type="Proteomes" id="UP000265520"/>
    </source>
</evidence>
<keyword evidence="2" id="KW-1185">Reference proteome</keyword>
<proteinExistence type="predicted"/>
<sequence>MTSEPPNLAETLQQILQNQQQFQQTVTQELNQLRARLPPPG</sequence>
<dbReference type="EMBL" id="LXQA011267313">
    <property type="protein sequence ID" value="MCI91262.1"/>
    <property type="molecule type" value="Genomic_DNA"/>
</dbReference>
<protein>
    <submittedName>
        <fullName evidence="1">Uncharacterized protein</fullName>
    </submittedName>
</protein>
<reference evidence="1 2" key="1">
    <citation type="journal article" date="2018" name="Front. Plant Sci.">
        <title>Red Clover (Trifolium pratense) and Zigzag Clover (T. medium) - A Picture of Genomic Similarities and Differences.</title>
        <authorList>
            <person name="Dluhosova J."/>
            <person name="Istvanek J."/>
            <person name="Nedelnik J."/>
            <person name="Repkova J."/>
        </authorList>
    </citation>
    <scope>NUCLEOTIDE SEQUENCE [LARGE SCALE GENOMIC DNA]</scope>
    <source>
        <strain evidence="2">cv. 10/8</strain>
        <tissue evidence="1">Leaf</tissue>
    </source>
</reference>
<accession>A0A392VUX7</accession>
<comment type="caution">
    <text evidence="1">The sequence shown here is derived from an EMBL/GenBank/DDBJ whole genome shotgun (WGS) entry which is preliminary data.</text>
</comment>
<name>A0A392VUX7_9FABA</name>
<dbReference type="AlphaFoldDB" id="A0A392VUX7"/>
<dbReference type="Proteomes" id="UP000265520">
    <property type="component" value="Unassembled WGS sequence"/>
</dbReference>
<feature type="non-terminal residue" evidence="1">
    <location>
        <position position="41"/>
    </location>
</feature>
<organism evidence="1 2">
    <name type="scientific">Trifolium medium</name>
    <dbReference type="NCBI Taxonomy" id="97028"/>
    <lineage>
        <taxon>Eukaryota</taxon>
        <taxon>Viridiplantae</taxon>
        <taxon>Streptophyta</taxon>
        <taxon>Embryophyta</taxon>
        <taxon>Tracheophyta</taxon>
        <taxon>Spermatophyta</taxon>
        <taxon>Magnoliopsida</taxon>
        <taxon>eudicotyledons</taxon>
        <taxon>Gunneridae</taxon>
        <taxon>Pentapetalae</taxon>
        <taxon>rosids</taxon>
        <taxon>fabids</taxon>
        <taxon>Fabales</taxon>
        <taxon>Fabaceae</taxon>
        <taxon>Papilionoideae</taxon>
        <taxon>50 kb inversion clade</taxon>
        <taxon>NPAAA clade</taxon>
        <taxon>Hologalegina</taxon>
        <taxon>IRL clade</taxon>
        <taxon>Trifolieae</taxon>
        <taxon>Trifolium</taxon>
    </lineage>
</organism>